<dbReference type="GO" id="GO:0048038">
    <property type="term" value="F:quinone binding"/>
    <property type="evidence" value="ECO:0007669"/>
    <property type="project" value="UniProtKB-KW"/>
</dbReference>
<feature type="transmembrane region" description="Helical" evidence="5">
    <location>
        <begin position="315"/>
        <end position="339"/>
    </location>
</feature>
<feature type="transmembrane region" description="Helical" evidence="5">
    <location>
        <begin position="115"/>
        <end position="138"/>
    </location>
</feature>
<keyword evidence="3 5" id="KW-1133">Transmembrane helix</keyword>
<reference evidence="7 8" key="1">
    <citation type="submission" date="2020-05" db="EMBL/GenBank/DDBJ databases">
        <title>Complete genome sequence of Gemmatimonas greenlandica TET16.</title>
        <authorList>
            <person name="Zeng Y."/>
        </authorList>
    </citation>
    <scope>NUCLEOTIDE SEQUENCE [LARGE SCALE GENOMIC DNA]</scope>
    <source>
        <strain evidence="7 8">TET16</strain>
    </source>
</reference>
<evidence type="ECO:0000256" key="5">
    <source>
        <dbReference type="HAMAP-Rule" id="MF_01350"/>
    </source>
</evidence>
<name>A0A6M4IVA4_9BACT</name>
<evidence type="ECO:0000256" key="3">
    <source>
        <dbReference type="ARBA" id="ARBA00022989"/>
    </source>
</evidence>
<dbReference type="GO" id="GO:0009060">
    <property type="term" value="P:aerobic respiration"/>
    <property type="evidence" value="ECO:0007669"/>
    <property type="project" value="TreeGrafter"/>
</dbReference>
<dbReference type="InterPro" id="IPR018086">
    <property type="entry name" value="NADH_UbQ_OxRdtase_su1_CS"/>
</dbReference>
<feature type="transmembrane region" description="Helical" evidence="5">
    <location>
        <begin position="284"/>
        <end position="303"/>
    </location>
</feature>
<comment type="similarity">
    <text evidence="5 6">Belongs to the complex I subunit 1 family.</text>
</comment>
<feature type="transmembrane region" description="Helical" evidence="5">
    <location>
        <begin position="246"/>
        <end position="264"/>
    </location>
</feature>
<keyword evidence="5" id="KW-1003">Cell membrane</keyword>
<keyword evidence="4 5" id="KW-0472">Membrane</keyword>
<sequence>MGTYVLASAIKIVVVFGLYMLGVALLTLAERKLAAWFQDRRGPNRAGPGGILQPVADGIKNFMKEETNPAAADRWLFLIAPALAFIPAMLTWAVLPIASSLPTPWGLIDMAVAPLPVGFLFTLAISSLGVYGIVLAGWSSNNKYALLGGLRSSAQMISYEIAMGMSTIPVILLAGNVSLTTIVQQQSHMGWNVLSLTVAWFTFLVAAFAETNRLPFDLPEAESELVAGYHTEYSGMKFSMFFIAEYANMATVSGLTATLFFGGWDIPFTQWDNVGAYSALKTLATMSMFAIKTGFFLFVFMWVRWTVPRFRYDQLMSLGWSVMLPIALGYIVVIAAATLGLDMLGVARGPMFSLALLGMNIVIIAVLLAWLDKGKLISPSSARVGPTDLERLRARGLDLSRRQLASQRAPVSAPALSASLTALPVATTLIAEGGD</sequence>
<dbReference type="Proteomes" id="UP000500938">
    <property type="component" value="Chromosome"/>
</dbReference>
<protein>
    <recommendedName>
        <fullName evidence="5">NADH-quinone oxidoreductase subunit H</fullName>
        <ecNumber evidence="5">7.1.1.-</ecNumber>
    </recommendedName>
    <alternativeName>
        <fullName evidence="5">NADH dehydrogenase I subunit H</fullName>
    </alternativeName>
    <alternativeName>
        <fullName evidence="5">NDH-1 subunit H</fullName>
    </alternativeName>
</protein>
<dbReference type="PROSITE" id="PS00668">
    <property type="entry name" value="COMPLEX1_ND1_2"/>
    <property type="match status" value="1"/>
</dbReference>
<evidence type="ECO:0000313" key="8">
    <source>
        <dbReference type="Proteomes" id="UP000500938"/>
    </source>
</evidence>
<comment type="subunit">
    <text evidence="5">NDH-1 is composed of 14 different subunits. Subunits NuoA, H, J, K, L, M, N constitute the membrane sector of the complex.</text>
</comment>
<dbReference type="NCBIfam" id="NF004741">
    <property type="entry name" value="PRK06076.1-2"/>
    <property type="match status" value="1"/>
</dbReference>
<keyword evidence="5" id="KW-0874">Quinone</keyword>
<evidence type="ECO:0000256" key="1">
    <source>
        <dbReference type="ARBA" id="ARBA00004141"/>
    </source>
</evidence>
<dbReference type="GO" id="GO:0016655">
    <property type="term" value="F:oxidoreductase activity, acting on NAD(P)H, quinone or similar compound as acceptor"/>
    <property type="evidence" value="ECO:0007669"/>
    <property type="project" value="UniProtKB-UniRule"/>
</dbReference>
<dbReference type="InterPro" id="IPR001694">
    <property type="entry name" value="NADH_UbQ_OxRdtase_su1/FPO"/>
</dbReference>
<dbReference type="GO" id="GO:0005886">
    <property type="term" value="C:plasma membrane"/>
    <property type="evidence" value="ECO:0007669"/>
    <property type="project" value="UniProtKB-SubCell"/>
</dbReference>
<feature type="transmembrane region" description="Helical" evidence="5">
    <location>
        <begin position="75"/>
        <end position="95"/>
    </location>
</feature>
<feature type="transmembrane region" description="Helical" evidence="5">
    <location>
        <begin position="159"/>
        <end position="183"/>
    </location>
</feature>
<dbReference type="Pfam" id="PF00146">
    <property type="entry name" value="NADHdh"/>
    <property type="match status" value="1"/>
</dbReference>
<feature type="transmembrane region" description="Helical" evidence="5">
    <location>
        <begin position="351"/>
        <end position="371"/>
    </location>
</feature>
<comment type="catalytic activity">
    <reaction evidence="5">
        <text>a quinone + NADH + 5 H(+)(in) = a quinol + NAD(+) + 4 H(+)(out)</text>
        <dbReference type="Rhea" id="RHEA:57888"/>
        <dbReference type="ChEBI" id="CHEBI:15378"/>
        <dbReference type="ChEBI" id="CHEBI:24646"/>
        <dbReference type="ChEBI" id="CHEBI:57540"/>
        <dbReference type="ChEBI" id="CHEBI:57945"/>
        <dbReference type="ChEBI" id="CHEBI:132124"/>
    </reaction>
</comment>
<dbReference type="GO" id="GO:0003954">
    <property type="term" value="F:NADH dehydrogenase activity"/>
    <property type="evidence" value="ECO:0007669"/>
    <property type="project" value="TreeGrafter"/>
</dbReference>
<evidence type="ECO:0000256" key="6">
    <source>
        <dbReference type="RuleBase" id="RU000471"/>
    </source>
</evidence>
<dbReference type="EC" id="7.1.1.-" evidence="5"/>
<comment type="subcellular location">
    <subcellularLocation>
        <location evidence="5 6">Cell membrane</location>
        <topology evidence="5 6">Multi-pass membrane protein</topology>
    </subcellularLocation>
    <subcellularLocation>
        <location evidence="1">Membrane</location>
        <topology evidence="1">Multi-pass membrane protein</topology>
    </subcellularLocation>
</comment>
<dbReference type="PANTHER" id="PTHR11432">
    <property type="entry name" value="NADH DEHYDROGENASE SUBUNIT 1"/>
    <property type="match status" value="1"/>
</dbReference>
<keyword evidence="5 6" id="KW-0520">NAD</keyword>
<dbReference type="HAMAP" id="MF_01350">
    <property type="entry name" value="NDH1_NuoH"/>
    <property type="match status" value="1"/>
</dbReference>
<keyword evidence="8" id="KW-1185">Reference proteome</keyword>
<feature type="transmembrane region" description="Helical" evidence="5">
    <location>
        <begin position="189"/>
        <end position="209"/>
    </location>
</feature>
<dbReference type="EMBL" id="CP053085">
    <property type="protein sequence ID" value="QJR38125.1"/>
    <property type="molecule type" value="Genomic_DNA"/>
</dbReference>
<keyword evidence="5" id="KW-0830">Ubiquinone</keyword>
<organism evidence="7 8">
    <name type="scientific">Gemmatimonas groenlandica</name>
    <dbReference type="NCBI Taxonomy" id="2732249"/>
    <lineage>
        <taxon>Bacteria</taxon>
        <taxon>Pseudomonadati</taxon>
        <taxon>Gemmatimonadota</taxon>
        <taxon>Gemmatimonadia</taxon>
        <taxon>Gemmatimonadales</taxon>
        <taxon>Gemmatimonadaceae</taxon>
        <taxon>Gemmatimonas</taxon>
    </lineage>
</organism>
<dbReference type="AlphaFoldDB" id="A0A6M4IVA4"/>
<evidence type="ECO:0000256" key="2">
    <source>
        <dbReference type="ARBA" id="ARBA00022692"/>
    </source>
</evidence>
<feature type="transmembrane region" description="Helical" evidence="5">
    <location>
        <begin position="6"/>
        <end position="28"/>
    </location>
</feature>
<keyword evidence="2 5" id="KW-0812">Transmembrane</keyword>
<accession>A0A6M4IVA4</accession>
<comment type="function">
    <text evidence="5">NDH-1 shuttles electrons from NADH, via FMN and iron-sulfur (Fe-S) centers, to quinones in the respiratory chain. The immediate electron acceptor for the enzyme in this species is believed to be ubiquinone. Couples the redox reaction to proton translocation (for every two electrons transferred, four hydrogen ions are translocated across the cytoplasmic membrane), and thus conserves the redox energy in a proton gradient. This subunit may bind ubiquinone.</text>
</comment>
<evidence type="ECO:0000256" key="4">
    <source>
        <dbReference type="ARBA" id="ARBA00023136"/>
    </source>
</evidence>
<dbReference type="PANTHER" id="PTHR11432:SF3">
    <property type="entry name" value="NADH-UBIQUINONE OXIDOREDUCTASE CHAIN 1"/>
    <property type="match status" value="1"/>
</dbReference>
<proteinExistence type="inferred from homology"/>
<gene>
    <name evidence="5 7" type="primary">nuoH</name>
    <name evidence="7" type="ORF">HKW67_05770</name>
</gene>
<dbReference type="KEGG" id="ggr:HKW67_05770"/>
<keyword evidence="5" id="KW-1278">Translocase</keyword>
<keyword evidence="7" id="KW-0560">Oxidoreductase</keyword>
<evidence type="ECO:0000313" key="7">
    <source>
        <dbReference type="EMBL" id="QJR38125.1"/>
    </source>
</evidence>